<reference evidence="2 3" key="1">
    <citation type="submission" date="2021-04" db="EMBL/GenBank/DDBJ databases">
        <authorList>
            <person name="De Guttry C."/>
            <person name="Zahm M."/>
            <person name="Klopp C."/>
            <person name="Cabau C."/>
            <person name="Louis A."/>
            <person name="Berthelot C."/>
            <person name="Parey E."/>
            <person name="Roest Crollius H."/>
            <person name="Montfort J."/>
            <person name="Robinson-Rechavi M."/>
            <person name="Bucao C."/>
            <person name="Bouchez O."/>
            <person name="Gislard M."/>
            <person name="Lluch J."/>
            <person name="Milhes M."/>
            <person name="Lampietro C."/>
            <person name="Lopez Roques C."/>
            <person name="Donnadieu C."/>
            <person name="Braasch I."/>
            <person name="Desvignes T."/>
            <person name="Postlethwait J."/>
            <person name="Bobe J."/>
            <person name="Wedekind C."/>
            <person name="Guiguen Y."/>
        </authorList>
    </citation>
    <scope>NUCLEOTIDE SEQUENCE [LARGE SCALE GENOMIC DNA]</scope>
    <source>
        <strain evidence="2">Cs_M1</strain>
        <tissue evidence="2">Blood</tissue>
    </source>
</reference>
<dbReference type="SUPFAM" id="SSF50985">
    <property type="entry name" value="RCC1/BLIP-II"/>
    <property type="match status" value="1"/>
</dbReference>
<dbReference type="InterPro" id="IPR009091">
    <property type="entry name" value="RCC1/BLIP-II"/>
</dbReference>
<dbReference type="PROSITE" id="PS50012">
    <property type="entry name" value="RCC1_3"/>
    <property type="match status" value="1"/>
</dbReference>
<dbReference type="AlphaFoldDB" id="A0AAN8MJ22"/>
<keyword evidence="3" id="KW-1185">Reference proteome</keyword>
<dbReference type="InterPro" id="IPR000408">
    <property type="entry name" value="Reg_chr_condens"/>
</dbReference>
<accession>A0AAN8MJ22</accession>
<dbReference type="Gene3D" id="2.130.10.30">
    <property type="entry name" value="Regulator of chromosome condensation 1/beta-lactamase-inhibitor protein II"/>
    <property type="match status" value="1"/>
</dbReference>
<evidence type="ECO:0000313" key="2">
    <source>
        <dbReference type="EMBL" id="KAK6324955.1"/>
    </source>
</evidence>
<comment type="caution">
    <text evidence="2">The sequence shown here is derived from an EMBL/GenBank/DDBJ whole genome shotgun (WGS) entry which is preliminary data.</text>
</comment>
<evidence type="ECO:0000256" key="1">
    <source>
        <dbReference type="PROSITE-ProRule" id="PRU00235"/>
    </source>
</evidence>
<gene>
    <name evidence="2" type="ORF">J4Q44_G00042970</name>
</gene>
<sequence>MRFYCLKRAGFSAWTKTIFPDGQVFTWGQNTSGQLGLGWDEPSAMSPKPLKSLSGIPLVQNHCGGRPQLRSVPFWSCVRLGQEHRRANWD</sequence>
<dbReference type="EMBL" id="JAGTTL010000003">
    <property type="protein sequence ID" value="KAK6324955.1"/>
    <property type="molecule type" value="Genomic_DNA"/>
</dbReference>
<dbReference type="Proteomes" id="UP001356427">
    <property type="component" value="Unassembled WGS sequence"/>
</dbReference>
<evidence type="ECO:0000313" key="3">
    <source>
        <dbReference type="Proteomes" id="UP001356427"/>
    </source>
</evidence>
<organism evidence="2 3">
    <name type="scientific">Coregonus suidteri</name>
    <dbReference type="NCBI Taxonomy" id="861788"/>
    <lineage>
        <taxon>Eukaryota</taxon>
        <taxon>Metazoa</taxon>
        <taxon>Chordata</taxon>
        <taxon>Craniata</taxon>
        <taxon>Vertebrata</taxon>
        <taxon>Euteleostomi</taxon>
        <taxon>Actinopterygii</taxon>
        <taxon>Neopterygii</taxon>
        <taxon>Teleostei</taxon>
        <taxon>Protacanthopterygii</taxon>
        <taxon>Salmoniformes</taxon>
        <taxon>Salmonidae</taxon>
        <taxon>Coregoninae</taxon>
        <taxon>Coregonus</taxon>
    </lineage>
</organism>
<proteinExistence type="predicted"/>
<name>A0AAN8MJ22_9TELE</name>
<dbReference type="Pfam" id="PF00415">
    <property type="entry name" value="RCC1"/>
    <property type="match status" value="1"/>
</dbReference>
<protein>
    <submittedName>
        <fullName evidence="2">Uncharacterized protein</fullName>
    </submittedName>
</protein>
<feature type="repeat" description="RCC1" evidence="1">
    <location>
        <begin position="22"/>
        <end position="65"/>
    </location>
</feature>